<accession>A0A127KMQ9</accession>
<evidence type="ECO:0000313" key="5">
    <source>
        <dbReference type="Proteomes" id="UP000222561"/>
    </source>
</evidence>
<dbReference type="Proteomes" id="UP000225478">
    <property type="component" value="Segment"/>
</dbReference>
<name>A0A127KMQ9_9CAUD</name>
<dbReference type="Pfam" id="PF13759">
    <property type="entry name" value="2OG-FeII_Oxy_5"/>
    <property type="match status" value="1"/>
</dbReference>
<dbReference type="Proteomes" id="UP000225402">
    <property type="component" value="Segment"/>
</dbReference>
<gene>
    <name evidence="2" type="ORF">Np050604_103</name>
    <name evidence="3" type="ORF">Sn080709_103</name>
    <name evidence="4" type="ORF">W2100709_104</name>
    <name evidence="1" type="ORF">W270710_103</name>
</gene>
<dbReference type="EMBL" id="KU594607">
    <property type="protein sequence ID" value="AMO43347.1"/>
    <property type="molecule type" value="Genomic_DNA"/>
</dbReference>
<dbReference type="EMBL" id="KX349295">
    <property type="protein sequence ID" value="AOO12520.1"/>
    <property type="molecule type" value="Genomic_DNA"/>
</dbReference>
<dbReference type="EMBL" id="KX349297">
    <property type="protein sequence ID" value="AOO12986.1"/>
    <property type="molecule type" value="Genomic_DNA"/>
</dbReference>
<evidence type="ECO:0008006" key="8">
    <source>
        <dbReference type="Google" id="ProtNLM"/>
    </source>
</evidence>
<dbReference type="Proteomes" id="UP000225786">
    <property type="component" value="Segment"/>
</dbReference>
<dbReference type="Gene3D" id="2.60.120.620">
    <property type="entry name" value="q2cbj1_9rhob like domain"/>
    <property type="match status" value="1"/>
</dbReference>
<evidence type="ECO:0000313" key="2">
    <source>
        <dbReference type="EMBL" id="AOO11819.1"/>
    </source>
</evidence>
<dbReference type="EMBL" id="KX349292">
    <property type="protein sequence ID" value="AOO11819.1"/>
    <property type="molecule type" value="Genomic_DNA"/>
</dbReference>
<proteinExistence type="predicted"/>
<dbReference type="Proteomes" id="UP000222561">
    <property type="component" value="Segment"/>
</dbReference>
<sequence>MTLDNIFSTPLGRYEILSGSDQMTSDLENRLYEIEKEVSGDCDPYSLKGNSAFHSEANLVFGDDATSVALRRMIFDVCRLYAEEQDIAFPPDLSGLKKFDCWGVILRQGDYSTTHSHPDCKFSGVLYVKVPESMSEEEGNLVLIDPRPGARSSGLYGSRIFQVKPEQGVIYCFPNWLEHYVESHSCEGDRISISWNIDW</sequence>
<dbReference type="NCBIfam" id="TIGR02466">
    <property type="entry name" value="TIGR02466 family protein"/>
    <property type="match status" value="1"/>
</dbReference>
<reference evidence="5 6" key="1">
    <citation type="journal article" date="2016" name="Environ. Microbiol.">
        <title>Genomic diversification of marine cyanophages into stable ecotypes.</title>
        <authorList>
            <person name="Marston M.F."/>
            <person name="Martiny J.B."/>
        </authorList>
    </citation>
    <scope>NUCLEOTIDE SEQUENCE [LARGE SCALE GENOMIC DNA]</scope>
    <source>
        <strain evidence="2">Np_05_0604</strain>
        <strain evidence="3">Sn_08_0709</strain>
        <strain evidence="4">W2_10_0709</strain>
    </source>
</reference>
<evidence type="ECO:0000313" key="1">
    <source>
        <dbReference type="EMBL" id="AMO43347.1"/>
    </source>
</evidence>
<reference evidence="1 7" key="2">
    <citation type="submission" date="2016-01" db="EMBL/GenBank/DDBJ databases">
        <title>The genomic content and context of auxiliary metabolic genes in marine cyanophages.</title>
        <authorList>
            <person name="Marston M.F."/>
            <person name="Martiny J.B.H."/>
            <person name="Crummett L.T."/>
        </authorList>
    </citation>
    <scope>NUCLEOTIDE SEQUENCE [LARGE SCALE GENOMIC DNA]</scope>
    <source>
        <strain evidence="1">W2_07_0710</strain>
    </source>
</reference>
<protein>
    <recommendedName>
        <fullName evidence="8">2OG-Fe(II) oxygenase</fullName>
    </recommendedName>
</protein>
<evidence type="ECO:0000313" key="6">
    <source>
        <dbReference type="Proteomes" id="UP000225402"/>
    </source>
</evidence>
<organism evidence="1 7">
    <name type="scientific">Cyanophage S-RIM44</name>
    <dbReference type="NCBI Taxonomy" id="1278485"/>
    <lineage>
        <taxon>Viruses</taxon>
        <taxon>Duplodnaviria</taxon>
        <taxon>Heunggongvirae</taxon>
        <taxon>Uroviricota</taxon>
        <taxon>Caudoviricetes</taxon>
        <taxon>Pantevenvirales</taxon>
        <taxon>Kyanoviridae</taxon>
        <taxon>Vellamovirus</taxon>
        <taxon>Vellamovirus rhodeisland44</taxon>
    </lineage>
</organism>
<dbReference type="InterPro" id="IPR012668">
    <property type="entry name" value="CHP02466"/>
</dbReference>
<evidence type="ECO:0000313" key="4">
    <source>
        <dbReference type="EMBL" id="AOO12986.1"/>
    </source>
</evidence>
<evidence type="ECO:0000313" key="7">
    <source>
        <dbReference type="Proteomes" id="UP000225786"/>
    </source>
</evidence>
<evidence type="ECO:0000313" key="3">
    <source>
        <dbReference type="EMBL" id="AOO12520.1"/>
    </source>
</evidence>